<evidence type="ECO:0000256" key="1">
    <source>
        <dbReference type="SAM" id="MobiDB-lite"/>
    </source>
</evidence>
<evidence type="ECO:0000313" key="4">
    <source>
        <dbReference type="Proteomes" id="UP000598271"/>
    </source>
</evidence>
<reference evidence="3 4" key="1">
    <citation type="journal article" date="2014" name="Int. J. Syst. Evol. Microbiol.">
        <title>Complete genome sequence of Corynebacterium casei LMG S-19264T (=DSM 44701T), isolated from a smear-ripened cheese.</title>
        <authorList>
            <consortium name="US DOE Joint Genome Institute (JGI-PGF)"/>
            <person name="Walter F."/>
            <person name="Albersmeier A."/>
            <person name="Kalinowski J."/>
            <person name="Ruckert C."/>
        </authorList>
    </citation>
    <scope>NUCLEOTIDE SEQUENCE [LARGE SCALE GENOMIC DNA]</scope>
    <source>
        <strain evidence="3 4">KCTC 12866</strain>
    </source>
</reference>
<evidence type="ECO:0000256" key="2">
    <source>
        <dbReference type="SAM" id="SignalP"/>
    </source>
</evidence>
<sequence length="188" mass="19414">MKTIKFTSFLIIVVLLVGSPITFQSCSPEKGEVGAQGPAGPAGAQGPAGPAGAQGPAGAAGQNGNANVIQITYGAKTWANTVGAIVTLSLTGVNADVAGKSAYFTFIRDGNLWYSVPGEISTYGEFRTYLTPAATSTVSIRRVSTGTILNAESVRILIIPANDLRNGRLSAVDFTNYEAVKKAYGLPD</sequence>
<feature type="compositionally biased region" description="Low complexity" evidence="1">
    <location>
        <begin position="35"/>
        <end position="59"/>
    </location>
</feature>
<feature type="chain" id="PRO_5035272487" description="Collagen-like protein" evidence="2">
    <location>
        <begin position="25"/>
        <end position="188"/>
    </location>
</feature>
<dbReference type="EMBL" id="BMXF01000001">
    <property type="protein sequence ID" value="GHB52008.1"/>
    <property type="molecule type" value="Genomic_DNA"/>
</dbReference>
<keyword evidence="4" id="KW-1185">Reference proteome</keyword>
<evidence type="ECO:0008006" key="5">
    <source>
        <dbReference type="Google" id="ProtNLM"/>
    </source>
</evidence>
<dbReference type="AlphaFoldDB" id="A0A8J3D054"/>
<gene>
    <name evidence="3" type="ORF">GCM10007390_00760</name>
</gene>
<dbReference type="PROSITE" id="PS51257">
    <property type="entry name" value="PROKAR_LIPOPROTEIN"/>
    <property type="match status" value="1"/>
</dbReference>
<protein>
    <recommendedName>
        <fullName evidence="5">Collagen-like protein</fullName>
    </recommendedName>
</protein>
<feature type="signal peptide" evidence="2">
    <location>
        <begin position="1"/>
        <end position="24"/>
    </location>
</feature>
<dbReference type="RefSeq" id="WP_189562294.1">
    <property type="nucleotide sequence ID" value="NZ_BMXF01000001.1"/>
</dbReference>
<name>A0A8J3D054_9BACT</name>
<accession>A0A8J3D054</accession>
<comment type="caution">
    <text evidence="3">The sequence shown here is derived from an EMBL/GenBank/DDBJ whole genome shotgun (WGS) entry which is preliminary data.</text>
</comment>
<evidence type="ECO:0000313" key="3">
    <source>
        <dbReference type="EMBL" id="GHB52008.1"/>
    </source>
</evidence>
<keyword evidence="2" id="KW-0732">Signal</keyword>
<feature type="region of interest" description="Disordered" evidence="1">
    <location>
        <begin position="29"/>
        <end position="59"/>
    </location>
</feature>
<proteinExistence type="predicted"/>
<dbReference type="Proteomes" id="UP000598271">
    <property type="component" value="Unassembled WGS sequence"/>
</dbReference>
<organism evidence="3 4">
    <name type="scientific">Persicitalea jodogahamensis</name>
    <dbReference type="NCBI Taxonomy" id="402147"/>
    <lineage>
        <taxon>Bacteria</taxon>
        <taxon>Pseudomonadati</taxon>
        <taxon>Bacteroidota</taxon>
        <taxon>Cytophagia</taxon>
        <taxon>Cytophagales</taxon>
        <taxon>Spirosomataceae</taxon>
        <taxon>Persicitalea</taxon>
    </lineage>
</organism>